<dbReference type="VEuPathDB" id="CryptoDB:Cvel_11409"/>
<dbReference type="EMBL" id="CDMZ01005314">
    <property type="protein sequence ID" value="CEM52632.1"/>
    <property type="molecule type" value="Genomic_DNA"/>
</dbReference>
<gene>
    <name evidence="2" type="ORF">Cvel_11409</name>
</gene>
<sequence length="221" mass="23457">MGGGGGRSGSASSSYGSRPTYRAPVYSTPRTGYTAPRYTAPARPVYSRPGATPVLSRPVTRPVTAPVYRGVTRPSRPYYGRLLSKKDQPGTETPFPAETESFEVTPDIQVPLHETATEERATVWGAEGHSNPNTYSAGLNAEVPCIDVADWRDSVGRGCVEYGANPVEQCGAAEGLSEGGLKAVEACCACKETAGSGKWQSVAEEEKEEHAEEKTESLLAV</sequence>
<feature type="region of interest" description="Disordered" evidence="1">
    <location>
        <begin position="1"/>
        <end position="58"/>
    </location>
</feature>
<reference evidence="2" key="1">
    <citation type="submission" date="2014-11" db="EMBL/GenBank/DDBJ databases">
        <authorList>
            <person name="Otto D Thomas"/>
            <person name="Naeem Raeece"/>
        </authorList>
    </citation>
    <scope>NUCLEOTIDE SEQUENCE</scope>
</reference>
<organism evidence="2">
    <name type="scientific">Chromera velia CCMP2878</name>
    <dbReference type="NCBI Taxonomy" id="1169474"/>
    <lineage>
        <taxon>Eukaryota</taxon>
        <taxon>Sar</taxon>
        <taxon>Alveolata</taxon>
        <taxon>Colpodellida</taxon>
        <taxon>Chromeraceae</taxon>
        <taxon>Chromera</taxon>
    </lineage>
</organism>
<evidence type="ECO:0000313" key="2">
    <source>
        <dbReference type="EMBL" id="CEM52632.1"/>
    </source>
</evidence>
<name>A0A0G4I6M1_9ALVE</name>
<feature type="region of interest" description="Disordered" evidence="1">
    <location>
        <begin position="198"/>
        <end position="221"/>
    </location>
</feature>
<evidence type="ECO:0000256" key="1">
    <source>
        <dbReference type="SAM" id="MobiDB-lite"/>
    </source>
</evidence>
<dbReference type="AlphaFoldDB" id="A0A0G4I6M1"/>
<accession>A0A0G4I6M1</accession>
<proteinExistence type="predicted"/>
<protein>
    <submittedName>
        <fullName evidence="2">Uncharacterized protein</fullName>
    </submittedName>
</protein>
<feature type="region of interest" description="Disordered" evidence="1">
    <location>
        <begin position="78"/>
        <end position="98"/>
    </location>
</feature>
<feature type="compositionally biased region" description="Basic and acidic residues" evidence="1">
    <location>
        <begin position="208"/>
        <end position="221"/>
    </location>
</feature>